<evidence type="ECO:0000259" key="6">
    <source>
        <dbReference type="Pfam" id="PF00931"/>
    </source>
</evidence>
<dbReference type="GO" id="GO:0043531">
    <property type="term" value="F:ADP binding"/>
    <property type="evidence" value="ECO:0007669"/>
    <property type="project" value="InterPro"/>
</dbReference>
<name>A0A6P6AHP6_DURZI</name>
<dbReference type="GO" id="GO:0005524">
    <property type="term" value="F:ATP binding"/>
    <property type="evidence" value="ECO:0007669"/>
    <property type="project" value="UniProtKB-KW"/>
</dbReference>
<dbReference type="SUPFAM" id="SSF52058">
    <property type="entry name" value="L domain-like"/>
    <property type="match status" value="2"/>
</dbReference>
<keyword evidence="5" id="KW-0067">ATP-binding</keyword>
<feature type="domain" description="NB-ARC" evidence="6">
    <location>
        <begin position="168"/>
        <end position="342"/>
    </location>
</feature>
<evidence type="ECO:0000256" key="5">
    <source>
        <dbReference type="ARBA" id="ARBA00022840"/>
    </source>
</evidence>
<evidence type="ECO:0000256" key="1">
    <source>
        <dbReference type="ARBA" id="ARBA00022614"/>
    </source>
</evidence>
<dbReference type="Pfam" id="PF25019">
    <property type="entry name" value="LRR_R13L1-DRL21"/>
    <property type="match status" value="1"/>
</dbReference>
<dbReference type="Gene3D" id="1.20.5.4130">
    <property type="match status" value="1"/>
</dbReference>
<reference evidence="11" key="1">
    <citation type="submission" date="2025-08" db="UniProtKB">
        <authorList>
            <consortium name="RefSeq"/>
        </authorList>
    </citation>
    <scope>IDENTIFICATION</scope>
    <source>
        <tissue evidence="11">Fruit stalk</tissue>
    </source>
</reference>
<evidence type="ECO:0000313" key="11">
    <source>
        <dbReference type="RefSeq" id="XP_022764397.1"/>
    </source>
</evidence>
<proteinExistence type="predicted"/>
<feature type="domain" description="R13L1/DRL21-like LRR repeat region" evidence="9">
    <location>
        <begin position="686"/>
        <end position="808"/>
    </location>
</feature>
<dbReference type="GO" id="GO:0051707">
    <property type="term" value="P:response to other organism"/>
    <property type="evidence" value="ECO:0007669"/>
    <property type="project" value="UniProtKB-ARBA"/>
</dbReference>
<dbReference type="Gene3D" id="1.10.10.10">
    <property type="entry name" value="Winged helix-like DNA-binding domain superfamily/Winged helix DNA-binding domain"/>
    <property type="match status" value="1"/>
</dbReference>
<evidence type="ECO:0000313" key="10">
    <source>
        <dbReference type="Proteomes" id="UP000515121"/>
    </source>
</evidence>
<dbReference type="OrthoDB" id="1412384at2759"/>
<dbReference type="PRINTS" id="PR00364">
    <property type="entry name" value="DISEASERSIST"/>
</dbReference>
<evidence type="ECO:0000256" key="3">
    <source>
        <dbReference type="ARBA" id="ARBA00022741"/>
    </source>
</evidence>
<dbReference type="InterPro" id="IPR036388">
    <property type="entry name" value="WH-like_DNA-bd_sf"/>
</dbReference>
<keyword evidence="2" id="KW-0677">Repeat</keyword>
<dbReference type="Gene3D" id="1.10.8.430">
    <property type="entry name" value="Helical domain of apoptotic protease-activating factors"/>
    <property type="match status" value="1"/>
</dbReference>
<dbReference type="FunFam" id="1.10.10.10:FF:000322">
    <property type="entry name" value="Probable disease resistance protein At1g63360"/>
    <property type="match status" value="1"/>
</dbReference>
<dbReference type="Gene3D" id="3.80.10.10">
    <property type="entry name" value="Ribonuclease Inhibitor"/>
    <property type="match status" value="2"/>
</dbReference>
<feature type="domain" description="Disease resistance protein winged helix" evidence="8">
    <location>
        <begin position="427"/>
        <end position="495"/>
    </location>
</feature>
<keyword evidence="4" id="KW-0611">Plant defense</keyword>
<dbReference type="PANTHER" id="PTHR36766">
    <property type="entry name" value="PLANT BROAD-SPECTRUM MILDEW RESISTANCE PROTEIN RPW8"/>
    <property type="match status" value="1"/>
</dbReference>
<dbReference type="InterPro" id="IPR002182">
    <property type="entry name" value="NB-ARC"/>
</dbReference>
<dbReference type="SUPFAM" id="SSF52540">
    <property type="entry name" value="P-loop containing nucleoside triphosphate hydrolases"/>
    <property type="match status" value="1"/>
</dbReference>
<evidence type="ECO:0000259" key="9">
    <source>
        <dbReference type="Pfam" id="PF25019"/>
    </source>
</evidence>
<dbReference type="InterPro" id="IPR042197">
    <property type="entry name" value="Apaf_helical"/>
</dbReference>
<dbReference type="InterPro" id="IPR027417">
    <property type="entry name" value="P-loop_NTPase"/>
</dbReference>
<dbReference type="Gene3D" id="3.40.50.300">
    <property type="entry name" value="P-loop containing nucleotide triphosphate hydrolases"/>
    <property type="match status" value="1"/>
</dbReference>
<protein>
    <submittedName>
        <fullName evidence="11">Disease resistance RPP13-like protein 1 isoform X1</fullName>
    </submittedName>
</protein>
<keyword evidence="3" id="KW-0547">Nucleotide-binding</keyword>
<dbReference type="Proteomes" id="UP000515121">
    <property type="component" value="Unplaced"/>
</dbReference>
<keyword evidence="1" id="KW-0433">Leucine-rich repeat</keyword>
<dbReference type="InterPro" id="IPR056789">
    <property type="entry name" value="LRR_R13L1-DRL21"/>
</dbReference>
<sequence length="1071" mass="121943">MALEAVGVTVGGALLSASLQVLFDRMASRQFLDFFREQEFDHDLWQKLKLKLLALNSVLTDAEEQHRIMNLSTKEWLAQLKDAIYDAENLLDEIATEALRYNREAAYQTPKNQVRALNNRLEQIFSKVELIAKEKDSLGLKEGLINKKSMPRLPTTSLVNKSEECFRKDEKEQIVSYLQSDNSITGSGIPVIAIVGISGIGKTTLAQFLYNDERVKTHFELRAWAYVSERSDVFKVTETLYDSVVLSHSNIKDLNVLQVKLGSVLMGKKFLLVLDDMWNESSIDWDLLQRPFQAGARGSKIIVTMRGESVSSPMHSFIIRPLTPLSNEDCFSLFAKHAFESEHQIDEDSTLKSIGEKIVEKCKGLPLAAKTLGGLLHSKLEAEEWDKVLNGNIWDLPSGMNDILPALRLSYYHLPSHLKRCFAYCSLFPKGYEIEKGNLIRLWIAEGLVLQGTGTRRMEEVGEQYFNELLSRSFFQQSTYDGTCFKMHDLVNDLAQHIAGDFYFRYEDGCLPLNPERVRHLSFVPNQNEATEKFFEAFYDLSNRLRAFLPLKLSPHSARVALSATVLSNLFPESSCLRVLSLSPYHILTLDDWIGNLKHLRYLDLSRTEIERLPKRVCSLYNLETLKLSGCQRLTQLPTDIPVLTKLEHLDIKGASVKEMPPKFGNLKSLQSLSTFVVSRYWGSRISELKKLSLLCGTLTILGLQKVSQTEEASEASLKDKKYLRELIFQWAPGTRVTDTEVLDKLRPHQYLKKLQIRHFGGKKLPDWIGDSFFSQMVSLHLFDCGNCSLLPPLGQLPRLKELYISKMKQIEHVGSAFCGSNVEPFKSLEILKFEEMPNWRNWLDFTEGGFPSLQELTIHNCPKLMGNLPNHLPSLVKLHIIKCRELTFLDPNRTNQMCSTLERLHIMSSCDDLKLFPLDRFPNLVKLKLQDCGSLSSIRIRQEHEHLTCLQKLKIKSCPGLGTFSGRELSSLQKLKISHCANLFHFGEGDLPTNLQVFCFKKCPMLQNEWRLQDMRSLRLFKVDGVVRIPSRPLGGGPRRRFESTSRSILNNQITGGNWLIDEGVTSGGN</sequence>
<dbReference type="RefSeq" id="XP_022764397.1">
    <property type="nucleotide sequence ID" value="XM_022908662.1"/>
</dbReference>
<accession>A0A6P6AHP6</accession>
<dbReference type="GeneID" id="111309665"/>
<evidence type="ECO:0000259" key="8">
    <source>
        <dbReference type="Pfam" id="PF23559"/>
    </source>
</evidence>
<dbReference type="Pfam" id="PF00931">
    <property type="entry name" value="NB-ARC"/>
    <property type="match status" value="1"/>
</dbReference>
<evidence type="ECO:0000256" key="2">
    <source>
        <dbReference type="ARBA" id="ARBA00022737"/>
    </source>
</evidence>
<feature type="domain" description="Disease resistance N-terminal" evidence="7">
    <location>
        <begin position="15"/>
        <end position="103"/>
    </location>
</feature>
<keyword evidence="10" id="KW-1185">Reference proteome</keyword>
<dbReference type="InterPro" id="IPR032675">
    <property type="entry name" value="LRR_dom_sf"/>
</dbReference>
<dbReference type="AlphaFoldDB" id="A0A6P6AHP6"/>
<organism evidence="10 11">
    <name type="scientific">Durio zibethinus</name>
    <name type="common">Durian</name>
    <dbReference type="NCBI Taxonomy" id="66656"/>
    <lineage>
        <taxon>Eukaryota</taxon>
        <taxon>Viridiplantae</taxon>
        <taxon>Streptophyta</taxon>
        <taxon>Embryophyta</taxon>
        <taxon>Tracheophyta</taxon>
        <taxon>Spermatophyta</taxon>
        <taxon>Magnoliopsida</taxon>
        <taxon>eudicotyledons</taxon>
        <taxon>Gunneridae</taxon>
        <taxon>Pentapetalae</taxon>
        <taxon>rosids</taxon>
        <taxon>malvids</taxon>
        <taxon>Malvales</taxon>
        <taxon>Malvaceae</taxon>
        <taxon>Helicteroideae</taxon>
        <taxon>Durio</taxon>
    </lineage>
</organism>
<evidence type="ECO:0000256" key="4">
    <source>
        <dbReference type="ARBA" id="ARBA00022821"/>
    </source>
</evidence>
<dbReference type="PANTHER" id="PTHR36766:SF40">
    <property type="entry name" value="DISEASE RESISTANCE PROTEIN RGA3"/>
    <property type="match status" value="1"/>
</dbReference>
<evidence type="ECO:0000259" key="7">
    <source>
        <dbReference type="Pfam" id="PF18052"/>
    </source>
</evidence>
<dbReference type="InterPro" id="IPR041118">
    <property type="entry name" value="Rx_N"/>
</dbReference>
<dbReference type="KEGG" id="dzi:111309665"/>
<dbReference type="Pfam" id="PF18052">
    <property type="entry name" value="Rx_N"/>
    <property type="match status" value="1"/>
</dbReference>
<gene>
    <name evidence="11" type="primary">LOC111309665</name>
</gene>
<dbReference type="GO" id="GO:0006952">
    <property type="term" value="P:defense response"/>
    <property type="evidence" value="ECO:0007669"/>
    <property type="project" value="UniProtKB-KW"/>
</dbReference>
<dbReference type="InterPro" id="IPR058922">
    <property type="entry name" value="WHD_DRP"/>
</dbReference>
<dbReference type="Pfam" id="PF23559">
    <property type="entry name" value="WHD_DRP"/>
    <property type="match status" value="1"/>
</dbReference>